<organism evidence="3 4">
    <name type="scientific">Mycolicibacterium pulveris</name>
    <name type="common">Mycobacterium pulveris</name>
    <dbReference type="NCBI Taxonomy" id="36813"/>
    <lineage>
        <taxon>Bacteria</taxon>
        <taxon>Bacillati</taxon>
        <taxon>Actinomycetota</taxon>
        <taxon>Actinomycetes</taxon>
        <taxon>Mycobacteriales</taxon>
        <taxon>Mycobacteriaceae</taxon>
        <taxon>Mycolicibacterium</taxon>
    </lineage>
</organism>
<evidence type="ECO:0000313" key="4">
    <source>
        <dbReference type="Proteomes" id="UP000467252"/>
    </source>
</evidence>
<feature type="region of interest" description="Disordered" evidence="2">
    <location>
        <begin position="1052"/>
        <end position="1122"/>
    </location>
</feature>
<evidence type="ECO:0008006" key="5">
    <source>
        <dbReference type="Google" id="ProtNLM"/>
    </source>
</evidence>
<evidence type="ECO:0000256" key="2">
    <source>
        <dbReference type="SAM" id="MobiDB-lite"/>
    </source>
</evidence>
<sequence length="1122" mass="116406">MADVHVDVLARVHRRSIDRAAENIKRPLEKAGRVAGQHFATNFGRGYESRSARIQAAQLKLADATRKVETEQRNLNRMLDAGEQNMNKLSKASDRVLRSHREHDRAVRDLRTSYGGLESDARAAQKAMANVGDSARGFDWEHVRNEVVRTGAVFRALGAVGAPVAISAIGAALVHAAGIAASAAQSLWLLPGAVGAAAAGFGALKIATLGFGDALENITDPEKFAEALRELAPNAQQAAMAIQNLLPRFDQLKNATQNALFADVGQQLTALTNQFLPTIQRLTTGVAGAFNQMFAGVVDQLITPESQQAISTTVSNIVSAFQNLSGAAGPLTSALADLMAAGSDFLPDLANSAARAAESFAAFVREAQQSGQLQQWLAEGLTTVKQLGEAAWQLGKAFFSLAPIGQKILPEINRLLPAINAMMPAISAGAVIVSGTLLPWAKYVDLASKAMEGFKGIVEGVGNAVLPIINKIGQAFDAMLDPIRKAIDTANKFSPIDFPNIPKWQNAGPLNLSGPERGGSWIPKPTDPLPTAGIDPFTGLPLPPGATAGRIGASVGGLNERGPSWGPRGSYFDPPSSARGGTGSDATKPVVPFTGDPMELLQGFPVSSSLYSAAGSVLDARHRLAQSEAELNALLQRNDATAEEIQDARNDRAKAEREAYEAELRLQEAKQSSAEKFANQMQGAAKQFDNISAALDDDLGISNGLAGIADNLIRFVATLAAAPALGQLSAMASTAQGGHGLFGMLAAQGTFGPQFTGTPQQYAYPQYAAQGYYPGDTALLANVPAGRYTRTEGADLTQGLADCSSAIEDLINILDGRPTGGRSMSTGNAAEWLRSRGFLPGTGGLGDFRVAYNDSHMQATLPGGTPFNWGSDSAAANRGIGGTGADDPALTQHYYRPVAPTYPSAPQYAPSYPPTAPGPLTGVPSMAGGPLSAGMPQAAPFANTTATPQVVGQAAGQGWQPSGGGLGMPGLASSALSAGITAGALAIDAQAPGAGQAAAIAAETGKKMLERTIKLGGELGGIGVQGVMETLGLGALQDSWFGRAVAGFAGARPAIPNTSGQTEAPLSPEEQGQQAQQGQQQQGQNPNAPMINIESWVQAPHRDTAKSLSDMRFSAGVPALGR</sequence>
<feature type="region of interest" description="Disordered" evidence="2">
    <location>
        <begin position="562"/>
        <end position="587"/>
    </location>
</feature>
<dbReference type="Proteomes" id="UP000467252">
    <property type="component" value="Chromosome"/>
</dbReference>
<proteinExistence type="predicted"/>
<keyword evidence="4" id="KW-1185">Reference proteome</keyword>
<accession>A0A7I7UP22</accession>
<evidence type="ECO:0000256" key="1">
    <source>
        <dbReference type="SAM" id="Coils"/>
    </source>
</evidence>
<reference evidence="3 4" key="1">
    <citation type="journal article" date="2019" name="Emerg. Microbes Infect.">
        <title>Comprehensive subspecies identification of 175 nontuberculous mycobacteria species based on 7547 genomic profiles.</title>
        <authorList>
            <person name="Matsumoto Y."/>
            <person name="Kinjo T."/>
            <person name="Motooka D."/>
            <person name="Nabeya D."/>
            <person name="Jung N."/>
            <person name="Uechi K."/>
            <person name="Horii T."/>
            <person name="Iida T."/>
            <person name="Fujita J."/>
            <person name="Nakamura S."/>
        </authorList>
    </citation>
    <scope>NUCLEOTIDE SEQUENCE [LARGE SCALE GENOMIC DNA]</scope>
    <source>
        <strain evidence="3 4">JCM 6370</strain>
    </source>
</reference>
<gene>
    <name evidence="3" type="ORF">MPUL_34470</name>
</gene>
<name>A0A7I7UP22_MYCPV</name>
<feature type="compositionally biased region" description="Low complexity" evidence="2">
    <location>
        <begin position="1071"/>
        <end position="1084"/>
    </location>
</feature>
<keyword evidence="1" id="KW-0175">Coiled coil</keyword>
<evidence type="ECO:0000313" key="3">
    <source>
        <dbReference type="EMBL" id="BBY82289.1"/>
    </source>
</evidence>
<feature type="coiled-coil region" evidence="1">
    <location>
        <begin position="54"/>
        <end position="92"/>
    </location>
</feature>
<dbReference type="RefSeq" id="WP_163902250.1">
    <property type="nucleotide sequence ID" value="NZ_AP022599.1"/>
</dbReference>
<dbReference type="EMBL" id="AP022599">
    <property type="protein sequence ID" value="BBY82289.1"/>
    <property type="molecule type" value="Genomic_DNA"/>
</dbReference>
<feature type="coiled-coil region" evidence="1">
    <location>
        <begin position="617"/>
        <end position="672"/>
    </location>
</feature>
<dbReference type="AlphaFoldDB" id="A0A7I7UP22"/>
<protein>
    <recommendedName>
        <fullName evidence="5">Tape measure protein</fullName>
    </recommendedName>
</protein>